<reference evidence="8 10" key="2">
    <citation type="journal article" date="2016" name="Front. Microbiol.">
        <title>Genome and transcriptome sequences reveal the specific parasitism of the nematophagous Purpureocillium lilacinum 36-1.</title>
        <authorList>
            <person name="Xie J."/>
            <person name="Li S."/>
            <person name="Mo C."/>
            <person name="Xiao X."/>
            <person name="Peng D."/>
            <person name="Wang G."/>
            <person name="Xiao Y."/>
        </authorList>
    </citation>
    <scope>NUCLEOTIDE SEQUENCE [LARGE SCALE GENOMIC DNA]</scope>
    <source>
        <strain evidence="8 10">36-1</strain>
    </source>
</reference>
<dbReference type="GeneID" id="28886700"/>
<feature type="chain" id="PRO_5010456037" evidence="4">
    <location>
        <begin position="19"/>
        <end position="138"/>
    </location>
</feature>
<dbReference type="Pfam" id="PF07249">
    <property type="entry name" value="Cerato-platanin"/>
    <property type="match status" value="1"/>
</dbReference>
<evidence type="ECO:0000256" key="1">
    <source>
        <dbReference type="ARBA" id="ARBA00004613"/>
    </source>
</evidence>
<dbReference type="KEGG" id="plj:28886700"/>
<dbReference type="CDD" id="cd22778">
    <property type="entry name" value="DPBB_CEPL-like"/>
    <property type="match status" value="1"/>
</dbReference>
<dbReference type="SUPFAM" id="SSF50685">
    <property type="entry name" value="Barwin-like endoglucanases"/>
    <property type="match status" value="1"/>
</dbReference>
<dbReference type="EMBL" id="LSBH01000002">
    <property type="protein sequence ID" value="OAQ83630.1"/>
    <property type="molecule type" value="Genomic_DNA"/>
</dbReference>
<evidence type="ECO:0000313" key="9">
    <source>
        <dbReference type="Proteomes" id="UP000078340"/>
    </source>
</evidence>
<dbReference type="OMA" id="QCGTCYG"/>
<comment type="caution">
    <text evidence="7">The sequence shown here is derived from an EMBL/GenBank/DDBJ whole genome shotgun (WGS) entry which is preliminary data.</text>
</comment>
<dbReference type="Proteomes" id="UP000078240">
    <property type="component" value="Unassembled WGS sequence"/>
</dbReference>
<comment type="subcellular location">
    <subcellularLocation>
        <location evidence="1">Secreted</location>
    </subcellularLocation>
</comment>
<evidence type="ECO:0000313" key="11">
    <source>
        <dbReference type="Proteomes" id="UP001287286"/>
    </source>
</evidence>
<reference evidence="7 9" key="3">
    <citation type="submission" date="2016-02" db="EMBL/GenBank/DDBJ databases">
        <title>Biosynthesis of antibiotic leucinostatins and their inhibition on Phytophthora in bio-control Purpureocillium lilacinum.</title>
        <authorList>
            <person name="Wang G."/>
            <person name="Liu Z."/>
            <person name="Lin R."/>
            <person name="Li E."/>
            <person name="Mao Z."/>
            <person name="Ling J."/>
            <person name="Yin W."/>
            <person name="Xie B."/>
        </authorList>
    </citation>
    <scope>NUCLEOTIDE SEQUENCE [LARGE SCALE GENOMIC DNA]</scope>
    <source>
        <strain evidence="6">PLBJ-1</strain>
        <strain evidence="7">PLFJ-1</strain>
    </source>
</reference>
<dbReference type="EMBL" id="LSBI01000004">
    <property type="protein sequence ID" value="OAQ90411.1"/>
    <property type="molecule type" value="Genomic_DNA"/>
</dbReference>
<dbReference type="RefSeq" id="XP_018179130.1">
    <property type="nucleotide sequence ID" value="XM_018321651.1"/>
</dbReference>
<dbReference type="Proteomes" id="UP001287286">
    <property type="component" value="Unassembled WGS sequence"/>
</dbReference>
<dbReference type="EMBL" id="JAWRVI010000001">
    <property type="protein sequence ID" value="KAK4095286.1"/>
    <property type="molecule type" value="Genomic_DNA"/>
</dbReference>
<evidence type="ECO:0000313" key="10">
    <source>
        <dbReference type="Proteomes" id="UP000245956"/>
    </source>
</evidence>
<evidence type="ECO:0000313" key="5">
    <source>
        <dbReference type="EMBL" id="KAK4095286.1"/>
    </source>
</evidence>
<name>A0A179HLI2_PURLI</name>
<evidence type="ECO:0000256" key="3">
    <source>
        <dbReference type="ARBA" id="ARBA00022525"/>
    </source>
</evidence>
<dbReference type="InterPro" id="IPR010829">
    <property type="entry name" value="Cerato-platanin"/>
</dbReference>
<reference evidence="5" key="4">
    <citation type="submission" date="2023-11" db="EMBL/GenBank/DDBJ databases">
        <authorList>
            <person name="Beijen E."/>
            <person name="Ohm R.A."/>
        </authorList>
    </citation>
    <scope>NUCLEOTIDE SEQUENCE</scope>
    <source>
        <strain evidence="5">CBS 150709</strain>
    </source>
</reference>
<dbReference type="EMBL" id="LCWV01000014">
    <property type="protein sequence ID" value="PWI68544.1"/>
    <property type="molecule type" value="Genomic_DNA"/>
</dbReference>
<reference evidence="5 11" key="5">
    <citation type="journal article" date="2024" name="Microbiol. Resour. Announc.">
        <title>Genome annotations for the ascomycete fungi Trichoderma harzianum, Trichoderma aggressivum, and Purpureocillium lilacinum.</title>
        <authorList>
            <person name="Beijen E.P.W."/>
            <person name="Ohm R.A."/>
        </authorList>
    </citation>
    <scope>NUCLEOTIDE SEQUENCE [LARGE SCALE GENOMIC DNA]</scope>
    <source>
        <strain evidence="5 11">CBS 150709</strain>
    </source>
</reference>
<reference evidence="8" key="1">
    <citation type="submission" date="2015-05" db="EMBL/GenBank/DDBJ databases">
        <authorList>
            <person name="Wang D.B."/>
            <person name="Wang M."/>
        </authorList>
    </citation>
    <scope>NUCLEOTIDE SEQUENCE</scope>
    <source>
        <strain evidence="8">36-1</strain>
    </source>
</reference>
<evidence type="ECO:0000256" key="2">
    <source>
        <dbReference type="ARBA" id="ARBA00010421"/>
    </source>
</evidence>
<keyword evidence="4" id="KW-0732">Signal</keyword>
<evidence type="ECO:0000313" key="7">
    <source>
        <dbReference type="EMBL" id="OAQ90411.1"/>
    </source>
</evidence>
<evidence type="ECO:0000313" key="8">
    <source>
        <dbReference type="EMBL" id="PWI68544.1"/>
    </source>
</evidence>
<accession>A0A179HLI2</accession>
<dbReference type="AlphaFoldDB" id="A0A179HLI2"/>
<dbReference type="Proteomes" id="UP000245956">
    <property type="component" value="Unassembled WGS sequence"/>
</dbReference>
<keyword evidence="3" id="KW-0964">Secreted</keyword>
<dbReference type="Gene3D" id="2.40.40.10">
    <property type="entry name" value="RlpA-like domain"/>
    <property type="match status" value="1"/>
</dbReference>
<sequence>MHFSQLLGVMALAGTAIADTVSYDRGYDGGGRSLTEVACSDGENGLMTRYGWKVLGNAPRFPYVGGVGVVAGWNSPECGGCWKLEYKGRSINVLAIDHAAAGFNIALAAMNDLTNGQAEQFGRVDATATRAPLSDCGL</sequence>
<protein>
    <submittedName>
        <fullName evidence="7">Cerato-platanin</fullName>
    </submittedName>
</protein>
<evidence type="ECO:0000313" key="6">
    <source>
        <dbReference type="EMBL" id="OAQ83630.1"/>
    </source>
</evidence>
<keyword evidence="11" id="KW-1185">Reference proteome</keyword>
<feature type="signal peptide" evidence="4">
    <location>
        <begin position="1"/>
        <end position="18"/>
    </location>
</feature>
<dbReference type="Proteomes" id="UP000078340">
    <property type="component" value="Unassembled WGS sequence"/>
</dbReference>
<evidence type="ECO:0000256" key="4">
    <source>
        <dbReference type="SAM" id="SignalP"/>
    </source>
</evidence>
<comment type="similarity">
    <text evidence="2">Belongs to the cerato-platanin family.</text>
</comment>
<dbReference type="InterPro" id="IPR036908">
    <property type="entry name" value="RlpA-like_sf"/>
</dbReference>
<organism evidence="7 9">
    <name type="scientific">Purpureocillium lilacinum</name>
    <name type="common">Paecilomyces lilacinus</name>
    <dbReference type="NCBI Taxonomy" id="33203"/>
    <lineage>
        <taxon>Eukaryota</taxon>
        <taxon>Fungi</taxon>
        <taxon>Dikarya</taxon>
        <taxon>Ascomycota</taxon>
        <taxon>Pezizomycotina</taxon>
        <taxon>Sordariomycetes</taxon>
        <taxon>Hypocreomycetidae</taxon>
        <taxon>Hypocreales</taxon>
        <taxon>Ophiocordycipitaceae</taxon>
        <taxon>Purpureocillium</taxon>
    </lineage>
</organism>
<proteinExistence type="inferred from homology"/>
<dbReference type="GO" id="GO:0005576">
    <property type="term" value="C:extracellular region"/>
    <property type="evidence" value="ECO:0007669"/>
    <property type="project" value="UniProtKB-SubCell"/>
</dbReference>
<gene>
    <name evidence="8" type="ORF">PCL_01633</name>
    <name evidence="5" type="ORF">Purlil1_82</name>
    <name evidence="6" type="ORF">VFPBJ_02398</name>
    <name evidence="7" type="ORF">VFPFJ_04571</name>
</gene>